<comment type="function">
    <text evidence="7">This protein is an auxiliary protein of DNA polymerase delta and is involved in the control of eukaryotic DNA replication by increasing the polymerase's processivity during elongation of the leading strand.</text>
</comment>
<dbReference type="SUPFAM" id="SSF55979">
    <property type="entry name" value="DNA clamp"/>
    <property type="match status" value="2"/>
</dbReference>
<dbReference type="AlphaFoldDB" id="A0A915KNK1"/>
<comment type="subcellular location">
    <subcellularLocation>
        <location evidence="1 7">Nucleus</location>
    </subcellularLocation>
</comment>
<dbReference type="FunFam" id="3.10.150.10:FF:000008">
    <property type="entry name" value="Proliferating cell nuclear antigen"/>
    <property type="match status" value="1"/>
</dbReference>
<evidence type="ECO:0000256" key="8">
    <source>
        <dbReference type="RuleBase" id="RU003671"/>
    </source>
</evidence>
<evidence type="ECO:0000259" key="9">
    <source>
        <dbReference type="Pfam" id="PF00705"/>
    </source>
</evidence>
<dbReference type="GO" id="GO:0019985">
    <property type="term" value="P:translesion synthesis"/>
    <property type="evidence" value="ECO:0007669"/>
    <property type="project" value="TreeGrafter"/>
</dbReference>
<evidence type="ECO:0000256" key="1">
    <source>
        <dbReference type="ARBA" id="ARBA00004123"/>
    </source>
</evidence>
<sequence length="267" mass="29931">MFESKLASAAVLKKILDAIKDLLTEAQWECTETGMSLQAMDSSHVALVSLKLRSEGFEEYRCDRNLNMGINLVNMSKIMKCASNDDTVTLRAQEDGDTISFVFESPNQERQSEFEIKLMDLDIEHLGIPDTEYSCIVQMPSSEFSRICRDLSQLGDSMCITCTKSGIGFSSKGDLGSGMIRLSQSTSHEKEENHVVIDLYDPCNVTFAIKYLNIFAKASPLSGRVKISVSNDVPIVVEYQIEDIGFLRFYLAPKIDEDDVKKEKMDD</sequence>
<evidence type="ECO:0000256" key="6">
    <source>
        <dbReference type="ARBA" id="ARBA00062326"/>
    </source>
</evidence>
<keyword evidence="11" id="KW-1185">Reference proteome</keyword>
<evidence type="ECO:0000259" key="10">
    <source>
        <dbReference type="Pfam" id="PF02747"/>
    </source>
</evidence>
<proteinExistence type="inferred from homology"/>
<evidence type="ECO:0000256" key="5">
    <source>
        <dbReference type="ARBA" id="ARBA00023242"/>
    </source>
</evidence>
<dbReference type="Pfam" id="PF00705">
    <property type="entry name" value="PCNA_N"/>
    <property type="match status" value="1"/>
</dbReference>
<feature type="domain" description="Proliferating cell nuclear antigen PCNA C-terminal" evidence="10">
    <location>
        <begin position="127"/>
        <end position="254"/>
    </location>
</feature>
<dbReference type="GO" id="GO:0030337">
    <property type="term" value="F:DNA polymerase processivity factor activity"/>
    <property type="evidence" value="ECO:0007669"/>
    <property type="project" value="InterPro"/>
</dbReference>
<evidence type="ECO:0000313" key="12">
    <source>
        <dbReference type="WBParaSite" id="nRc.2.0.1.t40029-RA"/>
    </source>
</evidence>
<dbReference type="GO" id="GO:0006275">
    <property type="term" value="P:regulation of DNA replication"/>
    <property type="evidence" value="ECO:0007669"/>
    <property type="project" value="InterPro"/>
</dbReference>
<dbReference type="InterPro" id="IPR022649">
    <property type="entry name" value="Pr_cel_nuc_antig_C"/>
</dbReference>
<evidence type="ECO:0000313" key="11">
    <source>
        <dbReference type="Proteomes" id="UP000887565"/>
    </source>
</evidence>
<dbReference type="WBParaSite" id="nRc.2.0.1.t40029-RA">
    <property type="protein sequence ID" value="nRc.2.0.1.t40029-RA"/>
    <property type="gene ID" value="nRc.2.0.1.g40029"/>
</dbReference>
<evidence type="ECO:0000256" key="2">
    <source>
        <dbReference type="ARBA" id="ARBA00010462"/>
    </source>
</evidence>
<dbReference type="PRINTS" id="PR00339">
    <property type="entry name" value="PCNACYCLIN"/>
</dbReference>
<protein>
    <recommendedName>
        <fullName evidence="7">DNA sliding clamp PCNA</fullName>
    </recommendedName>
</protein>
<dbReference type="OMA" id="EMKLINM"/>
<accession>A0A915KNK1</accession>
<evidence type="ECO:0000256" key="7">
    <source>
        <dbReference type="RuleBase" id="RU000641"/>
    </source>
</evidence>
<organism evidence="11 12">
    <name type="scientific">Romanomermis culicivorax</name>
    <name type="common">Nematode worm</name>
    <dbReference type="NCBI Taxonomy" id="13658"/>
    <lineage>
        <taxon>Eukaryota</taxon>
        <taxon>Metazoa</taxon>
        <taxon>Ecdysozoa</taxon>
        <taxon>Nematoda</taxon>
        <taxon>Enoplea</taxon>
        <taxon>Dorylaimia</taxon>
        <taxon>Mermithida</taxon>
        <taxon>Mermithoidea</taxon>
        <taxon>Mermithidae</taxon>
        <taxon>Romanomermis</taxon>
    </lineage>
</organism>
<dbReference type="PANTHER" id="PTHR11352:SF0">
    <property type="entry name" value="PROLIFERATING CELL NUCLEAR ANTIGEN"/>
    <property type="match status" value="1"/>
</dbReference>
<dbReference type="InterPro" id="IPR046938">
    <property type="entry name" value="DNA_clamp_sf"/>
</dbReference>
<keyword evidence="3 8" id="KW-0235">DNA replication</keyword>
<dbReference type="InterPro" id="IPR022659">
    <property type="entry name" value="Pr_cel_nuc_antig_CS"/>
</dbReference>
<dbReference type="GO" id="GO:0043626">
    <property type="term" value="C:PCNA complex"/>
    <property type="evidence" value="ECO:0007669"/>
    <property type="project" value="TreeGrafter"/>
</dbReference>
<dbReference type="GO" id="GO:0003677">
    <property type="term" value="F:DNA binding"/>
    <property type="evidence" value="ECO:0007669"/>
    <property type="project" value="UniProtKB-KW"/>
</dbReference>
<dbReference type="Proteomes" id="UP000887565">
    <property type="component" value="Unplaced"/>
</dbReference>
<evidence type="ECO:0000256" key="3">
    <source>
        <dbReference type="ARBA" id="ARBA00022705"/>
    </source>
</evidence>
<dbReference type="PANTHER" id="PTHR11352">
    <property type="entry name" value="PROLIFERATING CELL NUCLEAR ANTIGEN"/>
    <property type="match status" value="1"/>
</dbReference>
<keyword evidence="5 7" id="KW-0539">Nucleus</keyword>
<feature type="domain" description="Proliferating cell nuclear antigen PCNA N-terminal" evidence="9">
    <location>
        <begin position="1"/>
        <end position="124"/>
    </location>
</feature>
<dbReference type="PROSITE" id="PS00293">
    <property type="entry name" value="PCNA_2"/>
    <property type="match status" value="1"/>
</dbReference>
<dbReference type="InterPro" id="IPR000730">
    <property type="entry name" value="Pr_cel_nuc_antig"/>
</dbReference>
<comment type="subunit">
    <text evidence="6">Homotrimer. Forms a complex with activator 1 heteropentamer in the presence of ATP.</text>
</comment>
<dbReference type="GO" id="GO:0042542">
    <property type="term" value="P:response to hydrogen peroxide"/>
    <property type="evidence" value="ECO:0007669"/>
    <property type="project" value="UniProtKB-ARBA"/>
</dbReference>
<dbReference type="GO" id="GO:0006298">
    <property type="term" value="P:mismatch repair"/>
    <property type="evidence" value="ECO:0007669"/>
    <property type="project" value="TreeGrafter"/>
</dbReference>
<dbReference type="GO" id="GO:0006272">
    <property type="term" value="P:leading strand elongation"/>
    <property type="evidence" value="ECO:0007669"/>
    <property type="project" value="TreeGrafter"/>
</dbReference>
<dbReference type="PROSITE" id="PS01251">
    <property type="entry name" value="PCNA_1"/>
    <property type="match status" value="1"/>
</dbReference>
<dbReference type="HAMAP" id="MF_00317">
    <property type="entry name" value="DNApol_clamp_arch"/>
    <property type="match status" value="1"/>
</dbReference>
<dbReference type="FunFam" id="3.10.150.10:FF:000006">
    <property type="entry name" value="Proliferating cell nuclear antigen"/>
    <property type="match status" value="1"/>
</dbReference>
<evidence type="ECO:0000256" key="4">
    <source>
        <dbReference type="ARBA" id="ARBA00023125"/>
    </source>
</evidence>
<reference evidence="12" key="1">
    <citation type="submission" date="2022-11" db="UniProtKB">
        <authorList>
            <consortium name="WormBaseParasite"/>
        </authorList>
    </citation>
    <scope>IDENTIFICATION</scope>
</reference>
<dbReference type="FunFam" id="3.70.10.10:FF:000001">
    <property type="entry name" value="Proliferating cell nuclear antigen"/>
    <property type="match status" value="1"/>
</dbReference>
<dbReference type="NCBIfam" id="TIGR00590">
    <property type="entry name" value="pcna"/>
    <property type="match status" value="1"/>
</dbReference>
<name>A0A915KNK1_ROMCU</name>
<comment type="similarity">
    <text evidence="2 8">Belongs to the PCNA family.</text>
</comment>
<keyword evidence="4 8" id="KW-0238">DNA-binding</keyword>
<dbReference type="Gene3D" id="3.10.150.10">
    <property type="entry name" value="DNA Polymerase III, subunit A, domain 2"/>
    <property type="match status" value="2"/>
</dbReference>
<dbReference type="Pfam" id="PF02747">
    <property type="entry name" value="PCNA_C"/>
    <property type="match status" value="1"/>
</dbReference>
<dbReference type="InterPro" id="IPR022648">
    <property type="entry name" value="Pr_cel_nuc_antig_N"/>
</dbReference>
<dbReference type="CDD" id="cd00577">
    <property type="entry name" value="PCNA"/>
    <property type="match status" value="1"/>
</dbReference>
<dbReference type="GO" id="GO:0072702">
    <property type="term" value="P:response to methyl methanesulfonate"/>
    <property type="evidence" value="ECO:0007669"/>
    <property type="project" value="UniProtKB-ARBA"/>
</dbReference>